<protein>
    <recommendedName>
        <fullName evidence="1">ESAT-6-like protein</fullName>
    </recommendedName>
</protein>
<dbReference type="Pfam" id="PF06013">
    <property type="entry name" value="WXG100"/>
    <property type="match status" value="1"/>
</dbReference>
<evidence type="ECO:0000313" key="3">
    <source>
        <dbReference type="Proteomes" id="UP001219037"/>
    </source>
</evidence>
<sequence length="108" mass="11814">MALTSEEGAILQGAQHVDEHEESLETILRRIQGDVEAISTAQFEGRTALRFRTLMQEWKAESSRVVSVLNQFSTDLRSTVADYDDTDDSGSARVGSVEPTAGYVSYGA</sequence>
<gene>
    <name evidence="2" type="ORF">P8192_01350</name>
</gene>
<dbReference type="NCBIfam" id="TIGR03930">
    <property type="entry name" value="WXG100_ESAT6"/>
    <property type="match status" value="1"/>
</dbReference>
<keyword evidence="3" id="KW-1185">Reference proteome</keyword>
<reference evidence="2 3" key="1">
    <citation type="submission" date="2023-04" db="EMBL/GenBank/DDBJ databases">
        <title>Funneling lignin-derived compounds into biodiesel using alkali-halophilic Citricoccus sp. P2.</title>
        <authorList>
            <person name="Luo C.-B."/>
        </authorList>
    </citation>
    <scope>NUCLEOTIDE SEQUENCE [LARGE SCALE GENOMIC DNA]</scope>
    <source>
        <strain evidence="2 3">P2</strain>
    </source>
</reference>
<evidence type="ECO:0000256" key="1">
    <source>
        <dbReference type="RuleBase" id="RU362001"/>
    </source>
</evidence>
<organism evidence="2 3">
    <name type="scientific">Citricoccus muralis</name>
    <dbReference type="NCBI Taxonomy" id="169134"/>
    <lineage>
        <taxon>Bacteria</taxon>
        <taxon>Bacillati</taxon>
        <taxon>Actinomycetota</taxon>
        <taxon>Actinomycetes</taxon>
        <taxon>Micrococcales</taxon>
        <taxon>Micrococcaceae</taxon>
        <taxon>Citricoccus</taxon>
    </lineage>
</organism>
<proteinExistence type="inferred from homology"/>
<comment type="similarity">
    <text evidence="1">Belongs to the WXG100 family.</text>
</comment>
<dbReference type="InterPro" id="IPR036689">
    <property type="entry name" value="ESAT-6-like_sf"/>
</dbReference>
<evidence type="ECO:0000313" key="2">
    <source>
        <dbReference type="EMBL" id="WFP16803.1"/>
    </source>
</evidence>
<dbReference type="SUPFAM" id="SSF140453">
    <property type="entry name" value="EsxAB dimer-like"/>
    <property type="match status" value="1"/>
</dbReference>
<dbReference type="InterPro" id="IPR010310">
    <property type="entry name" value="T7SS_ESAT-6-like"/>
</dbReference>
<name>A0ABY8H809_9MICC</name>
<dbReference type="Proteomes" id="UP001219037">
    <property type="component" value="Chromosome"/>
</dbReference>
<accession>A0ABY8H809</accession>
<dbReference type="Gene3D" id="1.10.287.1060">
    <property type="entry name" value="ESAT-6-like"/>
    <property type="match status" value="1"/>
</dbReference>
<dbReference type="EMBL" id="CP121252">
    <property type="protein sequence ID" value="WFP16803.1"/>
    <property type="molecule type" value="Genomic_DNA"/>
</dbReference>
<dbReference type="RefSeq" id="WP_270106603.1">
    <property type="nucleotide sequence ID" value="NZ_CP121252.1"/>
</dbReference>